<keyword evidence="1 3" id="KW-0378">Hydrolase</keyword>
<keyword evidence="4" id="KW-1185">Reference proteome</keyword>
<dbReference type="EMBL" id="CP040098">
    <property type="protein sequence ID" value="QCQ21537.1"/>
    <property type="molecule type" value="Genomic_DNA"/>
</dbReference>
<reference evidence="3 4" key="1">
    <citation type="submission" date="2019-05" db="EMBL/GenBank/DDBJ databases">
        <title>The Complete Genome Sequence of the n-alkane-degrading Desulfoglaeba alkanexedens ALDC reveals multiple alkylsuccinate synthase gene clusters.</title>
        <authorList>
            <person name="Callaghan A.V."/>
            <person name="Davidova I.A."/>
            <person name="Duncan K.E."/>
            <person name="Morris B."/>
            <person name="McInerney M.J."/>
        </authorList>
    </citation>
    <scope>NUCLEOTIDE SEQUENCE [LARGE SCALE GENOMIC DNA]</scope>
    <source>
        <strain evidence="3 4">ALDC</strain>
    </source>
</reference>
<dbReference type="Pfam" id="PF14803">
    <property type="entry name" value="Zn_ribbon_Nudix"/>
    <property type="match status" value="1"/>
</dbReference>
<dbReference type="InterPro" id="IPR015797">
    <property type="entry name" value="NUDIX_hydrolase-like_dom_sf"/>
</dbReference>
<dbReference type="InterPro" id="IPR029401">
    <property type="entry name" value="Nudix_N"/>
</dbReference>
<dbReference type="Pfam" id="PF00293">
    <property type="entry name" value="NUDIX"/>
    <property type="match status" value="1"/>
</dbReference>
<dbReference type="PANTHER" id="PTHR43222:SF2">
    <property type="entry name" value="NUDIX HYDROLASE 23, CHLOROPLASTIC"/>
    <property type="match status" value="1"/>
</dbReference>
<dbReference type="RefSeq" id="WP_137423508.1">
    <property type="nucleotide sequence ID" value="NZ_CP040098.1"/>
</dbReference>
<dbReference type="KEGG" id="dax:FDQ92_04710"/>
<reference evidence="3 4" key="2">
    <citation type="submission" date="2019-05" db="EMBL/GenBank/DDBJ databases">
        <authorList>
            <person name="Suflita J.M."/>
            <person name="Marks C.R."/>
        </authorList>
    </citation>
    <scope>NUCLEOTIDE SEQUENCE [LARGE SCALE GENOMIC DNA]</scope>
    <source>
        <strain evidence="3 4">ALDC</strain>
    </source>
</reference>
<dbReference type="GO" id="GO:0016787">
    <property type="term" value="F:hydrolase activity"/>
    <property type="evidence" value="ECO:0007669"/>
    <property type="project" value="UniProtKB-KW"/>
</dbReference>
<dbReference type="OrthoDB" id="5417595at2"/>
<dbReference type="InterPro" id="IPR020084">
    <property type="entry name" value="NUDIX_hydrolase_CS"/>
</dbReference>
<dbReference type="SUPFAM" id="SSF55811">
    <property type="entry name" value="Nudix"/>
    <property type="match status" value="1"/>
</dbReference>
<dbReference type="PANTHER" id="PTHR43222">
    <property type="entry name" value="NUDIX HYDROLASE 23"/>
    <property type="match status" value="1"/>
</dbReference>
<evidence type="ECO:0000259" key="2">
    <source>
        <dbReference type="PROSITE" id="PS51462"/>
    </source>
</evidence>
<dbReference type="Gene3D" id="3.90.79.10">
    <property type="entry name" value="Nucleoside Triphosphate Pyrophosphohydrolase"/>
    <property type="match status" value="1"/>
</dbReference>
<proteinExistence type="predicted"/>
<protein>
    <submittedName>
        <fullName evidence="3">NUDIX hydrolase</fullName>
    </submittedName>
</protein>
<dbReference type="PROSITE" id="PS00893">
    <property type="entry name" value="NUDIX_BOX"/>
    <property type="match status" value="1"/>
</dbReference>
<dbReference type="Proteomes" id="UP000298602">
    <property type="component" value="Chromosome"/>
</dbReference>
<gene>
    <name evidence="3" type="ORF">FDQ92_04710</name>
</gene>
<dbReference type="InterPro" id="IPR000086">
    <property type="entry name" value="NUDIX_hydrolase_dom"/>
</dbReference>
<sequence>MKFCPQCAAPLVEKVIDGRNRLACSDSRCGYVFWNNPTPVVAAVVEWNGSVILVRSKGWPEKFFGVVAGFLEAGETPEEGVLREVREELGLEGRIVDFLGIYSFFERNQVIFAYHVSGEGEIVLGDELAEVKALPPERVRPWEKGTGPAVKEFLRRRGVSVRQGGA</sequence>
<dbReference type="PROSITE" id="PS51462">
    <property type="entry name" value="NUDIX"/>
    <property type="match status" value="1"/>
</dbReference>
<evidence type="ECO:0000256" key="1">
    <source>
        <dbReference type="ARBA" id="ARBA00022801"/>
    </source>
</evidence>
<name>A0A4P8L111_9BACT</name>
<evidence type="ECO:0000313" key="4">
    <source>
        <dbReference type="Proteomes" id="UP000298602"/>
    </source>
</evidence>
<evidence type="ECO:0000313" key="3">
    <source>
        <dbReference type="EMBL" id="QCQ21537.1"/>
    </source>
</evidence>
<dbReference type="AlphaFoldDB" id="A0A4P8L111"/>
<accession>A0A4P8L111</accession>
<organism evidence="3 4">
    <name type="scientific">Desulfoglaeba alkanexedens ALDC</name>
    <dbReference type="NCBI Taxonomy" id="980445"/>
    <lineage>
        <taxon>Bacteria</taxon>
        <taxon>Pseudomonadati</taxon>
        <taxon>Thermodesulfobacteriota</taxon>
        <taxon>Syntrophobacteria</taxon>
        <taxon>Syntrophobacterales</taxon>
        <taxon>Syntrophobacteraceae</taxon>
        <taxon>Desulfoglaeba</taxon>
    </lineage>
</organism>
<feature type="domain" description="Nudix hydrolase" evidence="2">
    <location>
        <begin position="36"/>
        <end position="156"/>
    </location>
</feature>